<dbReference type="InterPro" id="IPR027417">
    <property type="entry name" value="P-loop_NTPase"/>
</dbReference>
<organism evidence="6 7">
    <name type="scientific">Dimargaris cristalligena</name>
    <dbReference type="NCBI Taxonomy" id="215637"/>
    <lineage>
        <taxon>Eukaryota</taxon>
        <taxon>Fungi</taxon>
        <taxon>Fungi incertae sedis</taxon>
        <taxon>Zoopagomycota</taxon>
        <taxon>Kickxellomycotina</taxon>
        <taxon>Dimargaritomycetes</taxon>
        <taxon>Dimargaritales</taxon>
        <taxon>Dimargaritaceae</taxon>
        <taxon>Dimargaris</taxon>
    </lineage>
</organism>
<sequence>MARPTADHTKQTSSSSSSSSPSPPSSYSSSSSLALRDVSFSIKPRTWVGITGRSGSGKSTVLHLIDRLYDPTRGTIRWGGQEDLRHFPPTELRRRIAMVPQRLQFFPGTVKWNIAYGSVNSGHLGSAGSTRAAAKAAGLAVGVGQSSNTPNGDPLISLNRSTHALSAGEKQRVALARALGRNADLYLLDEPTANLDALKVHDIMANLRRQLDGATVLIVTHSIALLDQCQQILVFDQGQLVQNGSPDDLLQDPSGILYQMYNQVPA</sequence>
<dbReference type="STRING" id="215637.A0A4P9ZZW5"/>
<evidence type="ECO:0000313" key="6">
    <source>
        <dbReference type="EMBL" id="RKP38512.1"/>
    </source>
</evidence>
<comment type="similarity">
    <text evidence="3">Belongs to the ABC transporter superfamily. ABCB family. Heavy Metal importer (TC 3.A.1.210) subfamily.</text>
</comment>
<keyword evidence="2" id="KW-0067">ATP-binding</keyword>
<evidence type="ECO:0000256" key="3">
    <source>
        <dbReference type="ARBA" id="ARBA00024363"/>
    </source>
</evidence>
<dbReference type="CDD" id="cd03228">
    <property type="entry name" value="ABCC_MRP_Like"/>
    <property type="match status" value="1"/>
</dbReference>
<dbReference type="AlphaFoldDB" id="A0A4P9ZZW5"/>
<dbReference type="InterPro" id="IPR003593">
    <property type="entry name" value="AAA+_ATPase"/>
</dbReference>
<dbReference type="PROSITE" id="PS00211">
    <property type="entry name" value="ABC_TRANSPORTER_1"/>
    <property type="match status" value="1"/>
</dbReference>
<dbReference type="Gene3D" id="3.40.50.300">
    <property type="entry name" value="P-loop containing nucleotide triphosphate hydrolases"/>
    <property type="match status" value="1"/>
</dbReference>
<evidence type="ECO:0000259" key="5">
    <source>
        <dbReference type="PROSITE" id="PS50893"/>
    </source>
</evidence>
<dbReference type="PROSITE" id="PS50893">
    <property type="entry name" value="ABC_TRANSPORTER_2"/>
    <property type="match status" value="1"/>
</dbReference>
<dbReference type="Proteomes" id="UP000268162">
    <property type="component" value="Unassembled WGS sequence"/>
</dbReference>
<dbReference type="PANTHER" id="PTHR24221">
    <property type="entry name" value="ATP-BINDING CASSETTE SUB-FAMILY B"/>
    <property type="match status" value="1"/>
</dbReference>
<dbReference type="Pfam" id="PF00005">
    <property type="entry name" value="ABC_tran"/>
    <property type="match status" value="1"/>
</dbReference>
<dbReference type="InterPro" id="IPR039421">
    <property type="entry name" value="Type_1_exporter"/>
</dbReference>
<evidence type="ECO:0000256" key="2">
    <source>
        <dbReference type="ARBA" id="ARBA00022840"/>
    </source>
</evidence>
<dbReference type="PANTHER" id="PTHR24221:SF654">
    <property type="entry name" value="ATP-BINDING CASSETTE SUB-FAMILY B MEMBER 6"/>
    <property type="match status" value="1"/>
</dbReference>
<dbReference type="InterPro" id="IPR017871">
    <property type="entry name" value="ABC_transporter-like_CS"/>
</dbReference>
<feature type="compositionally biased region" description="Low complexity" evidence="4">
    <location>
        <begin position="13"/>
        <end position="31"/>
    </location>
</feature>
<dbReference type="EMBL" id="ML002359">
    <property type="protein sequence ID" value="RKP38512.1"/>
    <property type="molecule type" value="Genomic_DNA"/>
</dbReference>
<dbReference type="GO" id="GO:0005524">
    <property type="term" value="F:ATP binding"/>
    <property type="evidence" value="ECO:0007669"/>
    <property type="project" value="UniProtKB-KW"/>
</dbReference>
<dbReference type="SUPFAM" id="SSF52540">
    <property type="entry name" value="P-loop containing nucleoside triphosphate hydrolases"/>
    <property type="match status" value="1"/>
</dbReference>
<keyword evidence="1" id="KW-0547">Nucleotide-binding</keyword>
<dbReference type="SMART" id="SM00382">
    <property type="entry name" value="AAA"/>
    <property type="match status" value="1"/>
</dbReference>
<dbReference type="GO" id="GO:0016887">
    <property type="term" value="F:ATP hydrolysis activity"/>
    <property type="evidence" value="ECO:0007669"/>
    <property type="project" value="InterPro"/>
</dbReference>
<feature type="compositionally biased region" description="Basic and acidic residues" evidence="4">
    <location>
        <begin position="1"/>
        <end position="10"/>
    </location>
</feature>
<evidence type="ECO:0000313" key="7">
    <source>
        <dbReference type="Proteomes" id="UP000268162"/>
    </source>
</evidence>
<feature type="region of interest" description="Disordered" evidence="4">
    <location>
        <begin position="1"/>
        <end position="31"/>
    </location>
</feature>
<dbReference type="GO" id="GO:0042626">
    <property type="term" value="F:ATPase-coupled transmembrane transporter activity"/>
    <property type="evidence" value="ECO:0007669"/>
    <property type="project" value="TreeGrafter"/>
</dbReference>
<dbReference type="InterPro" id="IPR003439">
    <property type="entry name" value="ABC_transporter-like_ATP-bd"/>
</dbReference>
<protein>
    <submittedName>
        <fullName evidence="6">P-loop containing nucleoside triphosphate hydrolase protein</fullName>
    </submittedName>
</protein>
<keyword evidence="6" id="KW-0378">Hydrolase</keyword>
<accession>A0A4P9ZZW5</accession>
<gene>
    <name evidence="6" type="ORF">BJ085DRAFT_18929</name>
</gene>
<evidence type="ECO:0000256" key="4">
    <source>
        <dbReference type="SAM" id="MobiDB-lite"/>
    </source>
</evidence>
<keyword evidence="7" id="KW-1185">Reference proteome</keyword>
<name>A0A4P9ZZW5_9FUNG</name>
<feature type="domain" description="ABC transporter" evidence="5">
    <location>
        <begin position="10"/>
        <end position="262"/>
    </location>
</feature>
<reference evidence="7" key="1">
    <citation type="journal article" date="2018" name="Nat. Microbiol.">
        <title>Leveraging single-cell genomics to expand the fungal tree of life.</title>
        <authorList>
            <person name="Ahrendt S.R."/>
            <person name="Quandt C.A."/>
            <person name="Ciobanu D."/>
            <person name="Clum A."/>
            <person name="Salamov A."/>
            <person name="Andreopoulos B."/>
            <person name="Cheng J.F."/>
            <person name="Woyke T."/>
            <person name="Pelin A."/>
            <person name="Henrissat B."/>
            <person name="Reynolds N.K."/>
            <person name="Benny G.L."/>
            <person name="Smith M.E."/>
            <person name="James T.Y."/>
            <person name="Grigoriev I.V."/>
        </authorList>
    </citation>
    <scope>NUCLEOTIDE SEQUENCE [LARGE SCALE GENOMIC DNA]</scope>
    <source>
        <strain evidence="7">RSA 468</strain>
    </source>
</reference>
<proteinExistence type="inferred from homology"/>
<evidence type="ECO:0000256" key="1">
    <source>
        <dbReference type="ARBA" id="ARBA00022741"/>
    </source>
</evidence>